<feature type="transmembrane region" description="Helical" evidence="1">
    <location>
        <begin position="21"/>
        <end position="45"/>
    </location>
</feature>
<accession>A0ABC8UA98</accession>
<evidence type="ECO:0000313" key="2">
    <source>
        <dbReference type="EMBL" id="CAK9177048.1"/>
    </source>
</evidence>
<dbReference type="EMBL" id="CAUOFW020006949">
    <property type="protein sequence ID" value="CAK9177048.1"/>
    <property type="molecule type" value="Genomic_DNA"/>
</dbReference>
<keyword evidence="1" id="KW-0472">Membrane</keyword>
<organism evidence="2 3">
    <name type="scientific">Ilex paraguariensis</name>
    <name type="common">yerba mate</name>
    <dbReference type="NCBI Taxonomy" id="185542"/>
    <lineage>
        <taxon>Eukaryota</taxon>
        <taxon>Viridiplantae</taxon>
        <taxon>Streptophyta</taxon>
        <taxon>Embryophyta</taxon>
        <taxon>Tracheophyta</taxon>
        <taxon>Spermatophyta</taxon>
        <taxon>Magnoliopsida</taxon>
        <taxon>eudicotyledons</taxon>
        <taxon>Gunneridae</taxon>
        <taxon>Pentapetalae</taxon>
        <taxon>asterids</taxon>
        <taxon>campanulids</taxon>
        <taxon>Aquifoliales</taxon>
        <taxon>Aquifoliaceae</taxon>
        <taxon>Ilex</taxon>
    </lineage>
</organism>
<protein>
    <submittedName>
        <fullName evidence="2">Uncharacterized protein</fullName>
    </submittedName>
</protein>
<dbReference type="AlphaFoldDB" id="A0ABC8UA98"/>
<evidence type="ECO:0000256" key="1">
    <source>
        <dbReference type="SAM" id="Phobius"/>
    </source>
</evidence>
<dbReference type="Proteomes" id="UP001642360">
    <property type="component" value="Unassembled WGS sequence"/>
</dbReference>
<name>A0ABC8UA98_9AQUA</name>
<keyword evidence="1" id="KW-0812">Transmembrane</keyword>
<reference evidence="2 3" key="1">
    <citation type="submission" date="2024-02" db="EMBL/GenBank/DDBJ databases">
        <authorList>
            <person name="Vignale AGUSTIN F."/>
            <person name="Sosa J E."/>
            <person name="Modenutti C."/>
        </authorList>
    </citation>
    <scope>NUCLEOTIDE SEQUENCE [LARGE SCALE GENOMIC DNA]</scope>
</reference>
<keyword evidence="1" id="KW-1133">Transmembrane helix</keyword>
<gene>
    <name evidence="2" type="ORF">ILEXP_LOCUS46912</name>
</gene>
<comment type="caution">
    <text evidence="2">The sequence shown here is derived from an EMBL/GenBank/DDBJ whole genome shotgun (WGS) entry which is preliminary data.</text>
</comment>
<evidence type="ECO:0000313" key="3">
    <source>
        <dbReference type="Proteomes" id="UP001642360"/>
    </source>
</evidence>
<proteinExistence type="predicted"/>
<sequence length="152" mass="17041">MKGKGSQPWTVASRRIPHRTLMLPAVLMLGIVLPFLFVRIAFLVLESAAVCSSLDCIGWRFFGGTEYLLREELTRALLEENNDDEIGGVDNSPASFTDLVIDLTSNRQDFKAFAFKTKAMSLFNPLLGAYLFTCTQRCPLTGIWLQFDVTQI</sequence>
<keyword evidence="3" id="KW-1185">Reference proteome</keyword>